<protein>
    <submittedName>
        <fullName evidence="1">Uncharacterized protein</fullName>
    </submittedName>
</protein>
<dbReference type="EMBL" id="BGZK01002572">
    <property type="protein sequence ID" value="GBP95005.1"/>
    <property type="molecule type" value="Genomic_DNA"/>
</dbReference>
<organism evidence="1 2">
    <name type="scientific">Eumeta variegata</name>
    <name type="common">Bagworm moth</name>
    <name type="synonym">Eumeta japonica</name>
    <dbReference type="NCBI Taxonomy" id="151549"/>
    <lineage>
        <taxon>Eukaryota</taxon>
        <taxon>Metazoa</taxon>
        <taxon>Ecdysozoa</taxon>
        <taxon>Arthropoda</taxon>
        <taxon>Hexapoda</taxon>
        <taxon>Insecta</taxon>
        <taxon>Pterygota</taxon>
        <taxon>Neoptera</taxon>
        <taxon>Endopterygota</taxon>
        <taxon>Lepidoptera</taxon>
        <taxon>Glossata</taxon>
        <taxon>Ditrysia</taxon>
        <taxon>Tineoidea</taxon>
        <taxon>Psychidae</taxon>
        <taxon>Oiketicinae</taxon>
        <taxon>Eumeta</taxon>
    </lineage>
</organism>
<accession>A0A4C2A7Q3</accession>
<evidence type="ECO:0000313" key="2">
    <source>
        <dbReference type="Proteomes" id="UP000299102"/>
    </source>
</evidence>
<evidence type="ECO:0000313" key="1">
    <source>
        <dbReference type="EMBL" id="GBP95005.1"/>
    </source>
</evidence>
<name>A0A4C2A7Q3_EUMVA</name>
<keyword evidence="2" id="KW-1185">Reference proteome</keyword>
<comment type="caution">
    <text evidence="1">The sequence shown here is derived from an EMBL/GenBank/DDBJ whole genome shotgun (WGS) entry which is preliminary data.</text>
</comment>
<gene>
    <name evidence="1" type="ORF">EVAR_61508_1</name>
</gene>
<dbReference type="AlphaFoldDB" id="A0A4C2A7Q3"/>
<dbReference type="Proteomes" id="UP000299102">
    <property type="component" value="Unassembled WGS sequence"/>
</dbReference>
<proteinExistence type="predicted"/>
<sequence length="141" mass="15767">MCNSLYNFKSEQCIRKIAIINIKEAKYSLDEVSIHCGFRTNPSGPYPSERAGNQSFAPLPLMRYERNGERARIMLLINGTLSMNTLWSSPAGGAGAVCVHDAAFKGEEHLITSQTAEDVYSEMHNCNKLLRSQLVASRYYT</sequence>
<reference evidence="1 2" key="1">
    <citation type="journal article" date="2019" name="Commun. Biol.">
        <title>The bagworm genome reveals a unique fibroin gene that provides high tensile strength.</title>
        <authorList>
            <person name="Kono N."/>
            <person name="Nakamura H."/>
            <person name="Ohtoshi R."/>
            <person name="Tomita M."/>
            <person name="Numata K."/>
            <person name="Arakawa K."/>
        </authorList>
    </citation>
    <scope>NUCLEOTIDE SEQUENCE [LARGE SCALE GENOMIC DNA]</scope>
</reference>